<sequence length="1744" mass="194878">MEYVGRRVRKEFKGHGTFFGSVESYEASTGFFKIVYEDGDSEELDSSEISSLLMSTEVQESAPHVQPSSMEEPTRRFGPKPRKRSHITRGKIDISVIESGVSGNLGAIGGGSEEMELNAFGLNLNEGLDLNDDGFNNLNEDNGGNLGNNCGGGGGGGAKLQGVDLNEAVNLELRDEGMDLNEGVSNDRSRKRKEIIDLNLDVNEDSENFSPEKRRVCFDLNLGLSENEIKNSDDFPGQFGENEKFHTEEEKHEREEIGGDNKDILFNVKGENGNVDVNLEKIGVSAESCAGRVDYVNRVPLSAPRGRRGRKRREVSDNNINLAVPEMVNMDVENGNVNINSKNNNETPRESGSGILDYDNQVPRSAPGGRRGRKRRDVSDNNIPSAMPETGLRRSNRRVKRDAFSGQDHVNNTVVLVGVTDQLSSPAISSVCEEKIKVLGREKSEEDVLPLKVELPPSSGNLDLNGVSPFDVLSVYAFLRSFSTSLFLSPFELDDFLASVKCNDSTLLFDSIHVSLLQMLRKHLESLSNEGSLPASNCLRSFNWDLLDLITWPMFVVEYLLVYSSGYVPGFDLCHLKLSQIDYYELPVSTKIEILRRLCDDAMEVEAIRSEINRRTLATERHMDFDRPTKSDSSKKRKAVMDVASSSCITEEDVEETADWNSDECCLCKMDGNLICCDGCPAAFHSRCVGVVSSLLPEGDWYCPECAISKDKPWMKVEKSIRGAELLGMDPYHRSYYSSCGYLLVSELCNDEYSFWYYHENDLPTLINALESSPFVYDEIITAISKHGNVSHGVDGSKTDLDARSFSIHSPFPVKGQLPRMHPAPSEVHIKDVVTERKSEEKFIFSTYPSNIEPEVPERVNMMLETDNHGTKMENRLASSEGSAEVSQAATNTDNIKESGQDCSKRCTGISYDSEIPPKVVNAGDHYSTSTTLEVEQRMNLISANHGRAQSIINPSVIMPQGHCGANYVNFYGFAWTASSIVEELMRKSSDKTSEKIIRSEEEVITGQLKVISNKFAYLCWPNIQNLIANNRKEKCGWCFTCQGPEEERDCLFIMNDNGPAVENFTSEVLGIQSRKNRKSHLIDVMCQIICTEDRLQGLLLGPWLDPHYSELWRKSVLGVSDVASMKSFLLKLESSLHLRALSADWLKYVDSVPTMGSASHIVRNSVRSSAKHGIGKKRARCLELDTTSSSSSANGLSLFWWRGGRISRQLFNWKVLPRSLASKAARQGGCKKIPGILYPDSGEFAKRSKYVAWRASVETSRSVEQLALQVRELDANIRWDDIGNPNLLAKTDKESKKSVKSFKKVIIRRKCSEGSVVRYLLDFGKRRFIPDIVVIHGSMLEDSSSERKKYWLEECHVPLHLLKVFEEKRIARKSNKTCSGKLRESSMVTNKPFKKKGFSYLFSRAERLENYQCGHCNKDVLIRDAVSCQYCKGFFHKRHARKSAGSIIAQCTYTCHKCLDGMSVKMDTKKGKSEPPKCKKASKLLKPLGSRKGKKLGKGKRRVQSQKTKKVQLVVPLRRSARHAKPVVKPSLLETQIKKQKKGKQAKSKKDKLKKPKNSSWQKKRTPVNDSYWLNGLRLSRRLNDERVIHFRSKLLLVLSGEGTSITCTPKCSLCGELEFKSELNYVSCEICGGWFHGDAFDLKADKVEKLIGFKCHKCLNKNPPVCPHVCASGSGKAALIPEINAGPECTGKVSTGITLLDKTFSDQKFLSNEESNDLALIDDNHEKQSSVPILDSNAKAGL</sequence>
<keyword evidence="11" id="KW-1185">Reference proteome</keyword>
<dbReference type="CDD" id="cd15539">
    <property type="entry name" value="PHD1_AIRE"/>
    <property type="match status" value="1"/>
</dbReference>
<dbReference type="Gene3D" id="2.30.30.140">
    <property type="match status" value="1"/>
</dbReference>
<dbReference type="InterPro" id="IPR019787">
    <property type="entry name" value="Znf_PHD-finger"/>
</dbReference>
<dbReference type="InterPro" id="IPR028942">
    <property type="entry name" value="WHIM1_dom"/>
</dbReference>
<evidence type="ECO:0000313" key="11">
    <source>
        <dbReference type="Proteomes" id="UP001604277"/>
    </source>
</evidence>
<comment type="caution">
    <text evidence="10">The sequence shown here is derived from an EMBL/GenBank/DDBJ whole genome shotgun (WGS) entry which is preliminary data.</text>
</comment>
<feature type="compositionally biased region" description="Basic residues" evidence="7">
    <location>
        <begin position="1539"/>
        <end position="1565"/>
    </location>
</feature>
<organism evidence="10 11">
    <name type="scientific">Forsythia ovata</name>
    <dbReference type="NCBI Taxonomy" id="205694"/>
    <lineage>
        <taxon>Eukaryota</taxon>
        <taxon>Viridiplantae</taxon>
        <taxon>Streptophyta</taxon>
        <taxon>Embryophyta</taxon>
        <taxon>Tracheophyta</taxon>
        <taxon>Spermatophyta</taxon>
        <taxon>Magnoliopsida</taxon>
        <taxon>eudicotyledons</taxon>
        <taxon>Gunneridae</taxon>
        <taxon>Pentapetalae</taxon>
        <taxon>asterids</taxon>
        <taxon>lamiids</taxon>
        <taxon>Lamiales</taxon>
        <taxon>Oleaceae</taxon>
        <taxon>Forsythieae</taxon>
        <taxon>Forsythia</taxon>
    </lineage>
</organism>
<dbReference type="GO" id="GO:0005634">
    <property type="term" value="C:nucleus"/>
    <property type="evidence" value="ECO:0007669"/>
    <property type="project" value="UniProtKB-SubCell"/>
</dbReference>
<dbReference type="Pfam" id="PF15612">
    <property type="entry name" value="WHIM1"/>
    <property type="match status" value="1"/>
</dbReference>
<feature type="compositionally biased region" description="Low complexity" evidence="7">
    <location>
        <begin position="334"/>
        <end position="345"/>
    </location>
</feature>
<keyword evidence="4" id="KW-0862">Zinc</keyword>
<keyword evidence="3 6" id="KW-0863">Zinc-finger</keyword>
<evidence type="ECO:0000259" key="8">
    <source>
        <dbReference type="PROSITE" id="PS50016"/>
    </source>
</evidence>
<dbReference type="PANTHER" id="PTHR46508:SF5">
    <property type="entry name" value="PHD-FINGER AND DNA BINDING DOMAIN-CONTAINING PROTEIN"/>
    <property type="match status" value="1"/>
</dbReference>
<evidence type="ECO:0000256" key="2">
    <source>
        <dbReference type="ARBA" id="ARBA00022723"/>
    </source>
</evidence>
<dbReference type="InterPro" id="IPR056618">
    <property type="entry name" value="Chromo_PTM"/>
</dbReference>
<name>A0ABD1T300_9LAMI</name>
<dbReference type="InterPro" id="IPR019786">
    <property type="entry name" value="Zinc_finger_PHD-type_CS"/>
</dbReference>
<dbReference type="GO" id="GO:0000785">
    <property type="term" value="C:chromatin"/>
    <property type="evidence" value="ECO:0007669"/>
    <property type="project" value="UniProtKB-ARBA"/>
</dbReference>
<feature type="region of interest" description="Disordered" evidence="7">
    <location>
        <begin position="334"/>
        <end position="397"/>
    </location>
</feature>
<proteinExistence type="predicted"/>
<comment type="subcellular location">
    <subcellularLocation>
        <location evidence="1">Nucleus</location>
    </subcellularLocation>
</comment>
<evidence type="ECO:0000256" key="7">
    <source>
        <dbReference type="SAM" id="MobiDB-lite"/>
    </source>
</evidence>
<dbReference type="Gene3D" id="3.30.40.10">
    <property type="entry name" value="Zinc/RING finger domain, C3HC4 (zinc finger)"/>
    <property type="match status" value="2"/>
</dbReference>
<dbReference type="SMART" id="SM00571">
    <property type="entry name" value="DDT"/>
    <property type="match status" value="1"/>
</dbReference>
<dbReference type="SMART" id="SM00249">
    <property type="entry name" value="PHD"/>
    <property type="match status" value="2"/>
</dbReference>
<dbReference type="Proteomes" id="UP001604277">
    <property type="component" value="Unassembled WGS sequence"/>
</dbReference>
<dbReference type="InterPro" id="IPR018501">
    <property type="entry name" value="DDT_dom"/>
</dbReference>
<dbReference type="InterPro" id="IPR047365">
    <property type="entry name" value="Tudor_AtPTM-like"/>
</dbReference>
<gene>
    <name evidence="10" type="ORF">Fot_30749</name>
</gene>
<feature type="region of interest" description="Disordered" evidence="7">
    <location>
        <begin position="57"/>
        <end position="85"/>
    </location>
</feature>
<evidence type="ECO:0000256" key="4">
    <source>
        <dbReference type="ARBA" id="ARBA00022833"/>
    </source>
</evidence>
<evidence type="ECO:0000256" key="1">
    <source>
        <dbReference type="ARBA" id="ARBA00004123"/>
    </source>
</evidence>
<dbReference type="CDD" id="cd20401">
    <property type="entry name" value="Tudor_AtPTM-like"/>
    <property type="match status" value="1"/>
</dbReference>
<protein>
    <submittedName>
        <fullName evidence="10">DNA binding</fullName>
    </submittedName>
</protein>
<evidence type="ECO:0000256" key="6">
    <source>
        <dbReference type="PROSITE-ProRule" id="PRU00146"/>
    </source>
</evidence>
<dbReference type="PROSITE" id="PS50827">
    <property type="entry name" value="DDT"/>
    <property type="match status" value="1"/>
</dbReference>
<accession>A0ABD1T300</accession>
<evidence type="ECO:0000313" key="10">
    <source>
        <dbReference type="EMBL" id="KAL2507102.1"/>
    </source>
</evidence>
<dbReference type="SUPFAM" id="SSF57903">
    <property type="entry name" value="FYVE/PHD zinc finger"/>
    <property type="match status" value="2"/>
</dbReference>
<dbReference type="Pfam" id="PF24294">
    <property type="entry name" value="Chromo_PTM"/>
    <property type="match status" value="1"/>
</dbReference>
<dbReference type="Pfam" id="PF21743">
    <property type="entry name" value="PTM_DIR17_Tudor"/>
    <property type="match status" value="1"/>
</dbReference>
<dbReference type="PROSITE" id="PS01359">
    <property type="entry name" value="ZF_PHD_1"/>
    <property type="match status" value="1"/>
</dbReference>
<feature type="domain" description="PHD-type" evidence="8">
    <location>
        <begin position="662"/>
        <end position="709"/>
    </location>
</feature>
<evidence type="ECO:0000256" key="5">
    <source>
        <dbReference type="ARBA" id="ARBA00023242"/>
    </source>
</evidence>
<dbReference type="GO" id="GO:0008270">
    <property type="term" value="F:zinc ion binding"/>
    <property type="evidence" value="ECO:0007669"/>
    <property type="project" value="UniProtKB-KW"/>
</dbReference>
<dbReference type="Pfam" id="PF02791">
    <property type="entry name" value="DDT"/>
    <property type="match status" value="1"/>
</dbReference>
<keyword evidence="2" id="KW-0479">Metal-binding</keyword>
<feature type="region of interest" description="Disordered" evidence="7">
    <location>
        <begin position="1487"/>
        <end position="1565"/>
    </location>
</feature>
<dbReference type="EMBL" id="JBFOLJ010000009">
    <property type="protein sequence ID" value="KAL2507102.1"/>
    <property type="molecule type" value="Genomic_DNA"/>
</dbReference>
<dbReference type="CDD" id="cd15489">
    <property type="entry name" value="PHD_SF"/>
    <property type="match status" value="1"/>
</dbReference>
<dbReference type="InterPro" id="IPR013083">
    <property type="entry name" value="Znf_RING/FYVE/PHD"/>
</dbReference>
<evidence type="ECO:0000256" key="3">
    <source>
        <dbReference type="ARBA" id="ARBA00022771"/>
    </source>
</evidence>
<feature type="domain" description="DDT" evidence="9">
    <location>
        <begin position="466"/>
        <end position="526"/>
    </location>
</feature>
<evidence type="ECO:0000259" key="9">
    <source>
        <dbReference type="PROSITE" id="PS50827"/>
    </source>
</evidence>
<dbReference type="InterPro" id="IPR001965">
    <property type="entry name" value="Znf_PHD"/>
</dbReference>
<dbReference type="InterPro" id="IPR011011">
    <property type="entry name" value="Znf_FYVE_PHD"/>
</dbReference>
<reference evidence="11" key="1">
    <citation type="submission" date="2024-07" db="EMBL/GenBank/DDBJ databases">
        <title>Two chromosome-level genome assemblies of Korean endemic species Abeliophyllum distichum and Forsythia ovata (Oleaceae).</title>
        <authorList>
            <person name="Jang H."/>
        </authorList>
    </citation>
    <scope>NUCLEOTIDE SEQUENCE [LARGE SCALE GENOMIC DNA]</scope>
</reference>
<feature type="compositionally biased region" description="Basic residues" evidence="7">
    <location>
        <begin position="1487"/>
        <end position="1511"/>
    </location>
</feature>
<keyword evidence="5" id="KW-0539">Nucleus</keyword>
<dbReference type="PROSITE" id="PS50016">
    <property type="entry name" value="ZF_PHD_2"/>
    <property type="match status" value="1"/>
</dbReference>
<dbReference type="PANTHER" id="PTHR46508">
    <property type="entry name" value="PHD FINGER FAMILY PROTEIN"/>
    <property type="match status" value="1"/>
</dbReference>
<dbReference type="Pfam" id="PF00628">
    <property type="entry name" value="PHD"/>
    <property type="match status" value="1"/>
</dbReference>